<dbReference type="GeneID" id="114769908"/>
<dbReference type="InterPro" id="IPR023128">
    <property type="entry name" value="Prot_N_Gln_amidohydro_ab_roll"/>
</dbReference>
<dbReference type="GO" id="GO:0005829">
    <property type="term" value="C:cytosol"/>
    <property type="evidence" value="ECO:0007669"/>
    <property type="project" value="TreeGrafter"/>
</dbReference>
<dbReference type="GO" id="GO:0008418">
    <property type="term" value="F:protein-N-terminal asparagine amidohydrolase activity"/>
    <property type="evidence" value="ECO:0007669"/>
    <property type="project" value="UniProtKB-UniRule"/>
</dbReference>
<dbReference type="PANTHER" id="PTHR13035">
    <property type="entry name" value="PROTEIN N-TERMINAL GLUTAMINE AMIDOHYDROLASE"/>
    <property type="match status" value="1"/>
</dbReference>
<evidence type="ECO:0000256" key="2">
    <source>
        <dbReference type="ARBA" id="ARBA00008985"/>
    </source>
</evidence>
<dbReference type="Gene3D" id="3.10.620.10">
    <property type="entry name" value="Protein N-terminal glutamine amidohydrolase, alpha beta roll"/>
    <property type="match status" value="1"/>
</dbReference>
<feature type="domain" description="Protein N-terminal glutamine amidohydrolase alpha beta roll" evidence="9">
    <location>
        <begin position="13"/>
        <end position="190"/>
    </location>
</feature>
<sequence length="193" mass="22310">MKMITPPREECIYTSCYCEENVWKLCEYVQEQRTCPTEEVYAVFVSNERKTIPVWKQKSGRGSEPVVWDYHVVLLHVDQKGEGSVYDLDTVLPFPCPLSTYSREAFRPDQGLPKAFWRKLRVIPAEMYLNTFASDRSHMKDAGGEWRMPPPPYPCIETSETKMNLDDFISMDTQVGCGKVYSLSEFVQHFGGK</sequence>
<dbReference type="RefSeq" id="XP_028819103.1">
    <property type="nucleotide sequence ID" value="XM_028963270.1"/>
</dbReference>
<gene>
    <name evidence="10" type="primary">ntaq1</name>
</gene>
<evidence type="ECO:0000256" key="7">
    <source>
        <dbReference type="ARBA" id="ARBA00048768"/>
    </source>
</evidence>
<accession>A0AAY4D4N7</accession>
<dbReference type="EC" id="3.5.1.122" evidence="4 8"/>
<comment type="function">
    <text evidence="1">Mediates the side-chain deamidation of N-terminal glutamine residues to glutamate, an important step in N-end rule pathway of protein degradation. Conversion of the resulting N-terminal glutamine to glutamate renders the protein susceptible to arginylation, polyubiquitination and degradation as specified by the N-end rule. Does not act on substrates with internal or C-terminal glutamine and does not act on non-glutamine residues in any position. Does not deaminate acetylated N-terminal glutamine. With the exception of proline, all tested second-position residues on substrate peptides do not greatly influence the activity. In contrast, a proline at position 2, virtually abolishes deamidation of N-terminal glutamine.</text>
</comment>
<proteinExistence type="inferred from homology"/>
<reference evidence="10 11" key="1">
    <citation type="submission" date="2020-06" db="EMBL/GenBank/DDBJ databases">
        <authorList>
            <consortium name="Wellcome Sanger Institute Data Sharing"/>
        </authorList>
    </citation>
    <scope>NUCLEOTIDE SEQUENCE [LARGE SCALE GENOMIC DNA]</scope>
</reference>
<evidence type="ECO:0000313" key="10">
    <source>
        <dbReference type="Ensembl" id="ENSDCDP00010040495.1"/>
    </source>
</evidence>
<dbReference type="Proteomes" id="UP000694580">
    <property type="component" value="Chromosome 20"/>
</dbReference>
<dbReference type="FunFam" id="3.10.620.10:FF:000001">
    <property type="entry name" value="Blast:Protein N-terminal glutamine amidohydrolase"/>
    <property type="match status" value="1"/>
</dbReference>
<keyword evidence="6 8" id="KW-0378">Hydrolase</keyword>
<organism evidence="10 11">
    <name type="scientific">Denticeps clupeoides</name>
    <name type="common">denticle herring</name>
    <dbReference type="NCBI Taxonomy" id="299321"/>
    <lineage>
        <taxon>Eukaryota</taxon>
        <taxon>Metazoa</taxon>
        <taxon>Chordata</taxon>
        <taxon>Craniata</taxon>
        <taxon>Vertebrata</taxon>
        <taxon>Euteleostomi</taxon>
        <taxon>Actinopterygii</taxon>
        <taxon>Neopterygii</taxon>
        <taxon>Teleostei</taxon>
        <taxon>Clupei</taxon>
        <taxon>Clupeiformes</taxon>
        <taxon>Denticipitoidei</taxon>
        <taxon>Denticipitidae</taxon>
        <taxon>Denticeps</taxon>
    </lineage>
</organism>
<comment type="similarity">
    <text evidence="2 8">Belongs to the NTAQ1 family.</text>
</comment>
<evidence type="ECO:0000313" key="11">
    <source>
        <dbReference type="Proteomes" id="UP000694580"/>
    </source>
</evidence>
<reference evidence="10" key="2">
    <citation type="submission" date="2025-08" db="UniProtKB">
        <authorList>
            <consortium name="Ensembl"/>
        </authorList>
    </citation>
    <scope>IDENTIFICATION</scope>
</reference>
<comment type="catalytic activity">
    <reaction evidence="7 8">
        <text>N-terminal L-glutaminyl-[protein] + H2O = N-terminal L-glutamyl-[protein] + NH4(+)</text>
        <dbReference type="Rhea" id="RHEA:50680"/>
        <dbReference type="Rhea" id="RHEA-COMP:12668"/>
        <dbReference type="Rhea" id="RHEA-COMP:12777"/>
        <dbReference type="ChEBI" id="CHEBI:15377"/>
        <dbReference type="ChEBI" id="CHEBI:28938"/>
        <dbReference type="ChEBI" id="CHEBI:64721"/>
        <dbReference type="ChEBI" id="CHEBI:64722"/>
        <dbReference type="EC" id="3.5.1.122"/>
    </reaction>
</comment>
<evidence type="ECO:0000256" key="4">
    <source>
        <dbReference type="ARBA" id="ARBA00012718"/>
    </source>
</evidence>
<evidence type="ECO:0000259" key="9">
    <source>
        <dbReference type="Pfam" id="PF09764"/>
    </source>
</evidence>
<dbReference type="Ensembl" id="ENSDCDT00010050368.1">
    <property type="protein sequence ID" value="ENSDCDP00010040495.1"/>
    <property type="gene ID" value="ENSDCDG00010025849.1"/>
</dbReference>
<dbReference type="PANTHER" id="PTHR13035:SF0">
    <property type="entry name" value="PROTEIN N-TERMINAL GLUTAMINE AMIDOHYDROLASE"/>
    <property type="match status" value="1"/>
</dbReference>
<evidence type="ECO:0000256" key="8">
    <source>
        <dbReference type="RuleBase" id="RU367082"/>
    </source>
</evidence>
<comment type="subunit">
    <text evidence="3 8">Monomer.</text>
</comment>
<dbReference type="GO" id="GO:0070773">
    <property type="term" value="F:protein-N-terminal glutamine amidohydrolase activity"/>
    <property type="evidence" value="ECO:0007669"/>
    <property type="project" value="UniProtKB-UniRule"/>
</dbReference>
<dbReference type="AlphaFoldDB" id="A0AAY4D4N7"/>
<evidence type="ECO:0000256" key="3">
    <source>
        <dbReference type="ARBA" id="ARBA00011245"/>
    </source>
</evidence>
<dbReference type="InterPro" id="IPR039733">
    <property type="entry name" value="NTAQ1"/>
</dbReference>
<evidence type="ECO:0000256" key="6">
    <source>
        <dbReference type="ARBA" id="ARBA00022801"/>
    </source>
</evidence>
<keyword evidence="11" id="KW-1185">Reference proteome</keyword>
<dbReference type="Pfam" id="PF09764">
    <property type="entry name" value="Nt_Gln_amidase"/>
    <property type="match status" value="1"/>
</dbReference>
<dbReference type="GeneTree" id="ENSGT00390000014398"/>
<dbReference type="InterPro" id="IPR037132">
    <property type="entry name" value="N_Gln_amidohydro_ab_roll_sf"/>
</dbReference>
<reference evidence="10" key="3">
    <citation type="submission" date="2025-09" db="UniProtKB">
        <authorList>
            <consortium name="Ensembl"/>
        </authorList>
    </citation>
    <scope>IDENTIFICATION</scope>
</reference>
<protein>
    <recommendedName>
        <fullName evidence="5 8">Protein N-terminal glutamine amidohydrolase</fullName>
        <ecNumber evidence="4 8">3.5.1.122</ecNumber>
    </recommendedName>
    <alternativeName>
        <fullName evidence="8">Protein NH2-terminal glutamine deamidase</fullName>
    </alternativeName>
</protein>
<name>A0AAY4D4N7_9TELE</name>
<evidence type="ECO:0000256" key="5">
    <source>
        <dbReference type="ARBA" id="ARBA00021247"/>
    </source>
</evidence>
<evidence type="ECO:0000256" key="1">
    <source>
        <dbReference type="ARBA" id="ARBA00002022"/>
    </source>
</evidence>
<dbReference type="GO" id="GO:0005634">
    <property type="term" value="C:nucleus"/>
    <property type="evidence" value="ECO:0007669"/>
    <property type="project" value="TreeGrafter"/>
</dbReference>